<accession>A0A645HMG9</accession>
<sequence>MSYRWVQMSYRWVQFEFGGSMKKEVLYRKEGKYKTELQSTVKEYVRFYNNERPHTALGYKTPVQFED</sequence>
<dbReference type="InterPro" id="IPR012337">
    <property type="entry name" value="RNaseH-like_sf"/>
</dbReference>
<organism evidence="2">
    <name type="scientific">bioreactor metagenome</name>
    <dbReference type="NCBI Taxonomy" id="1076179"/>
    <lineage>
        <taxon>unclassified sequences</taxon>
        <taxon>metagenomes</taxon>
        <taxon>ecological metagenomes</taxon>
    </lineage>
</organism>
<dbReference type="AlphaFoldDB" id="A0A645HMG9"/>
<protein>
    <recommendedName>
        <fullName evidence="1">Integrase catalytic domain-containing protein</fullName>
    </recommendedName>
</protein>
<evidence type="ECO:0000259" key="1">
    <source>
        <dbReference type="Pfam" id="PF13683"/>
    </source>
</evidence>
<comment type="caution">
    <text evidence="2">The sequence shown here is derived from an EMBL/GenBank/DDBJ whole genome shotgun (WGS) entry which is preliminary data.</text>
</comment>
<proteinExistence type="predicted"/>
<gene>
    <name evidence="2" type="ORF">SDC9_187781</name>
</gene>
<dbReference type="InterPro" id="IPR001584">
    <property type="entry name" value="Integrase_cat-core"/>
</dbReference>
<name>A0A645HMG9_9ZZZZ</name>
<dbReference type="GO" id="GO:0015074">
    <property type="term" value="P:DNA integration"/>
    <property type="evidence" value="ECO:0007669"/>
    <property type="project" value="InterPro"/>
</dbReference>
<reference evidence="2" key="1">
    <citation type="submission" date="2019-08" db="EMBL/GenBank/DDBJ databases">
        <authorList>
            <person name="Kucharzyk K."/>
            <person name="Murdoch R.W."/>
            <person name="Higgins S."/>
            <person name="Loffler F."/>
        </authorList>
    </citation>
    <scope>NUCLEOTIDE SEQUENCE</scope>
</reference>
<dbReference type="SUPFAM" id="SSF53098">
    <property type="entry name" value="Ribonuclease H-like"/>
    <property type="match status" value="1"/>
</dbReference>
<dbReference type="Pfam" id="PF13683">
    <property type="entry name" value="rve_3"/>
    <property type="match status" value="1"/>
</dbReference>
<dbReference type="EMBL" id="VSSQ01096526">
    <property type="protein sequence ID" value="MPN40245.1"/>
    <property type="molecule type" value="Genomic_DNA"/>
</dbReference>
<feature type="domain" description="Integrase catalytic" evidence="1">
    <location>
        <begin position="17"/>
        <end position="62"/>
    </location>
</feature>
<evidence type="ECO:0000313" key="2">
    <source>
        <dbReference type="EMBL" id="MPN40245.1"/>
    </source>
</evidence>